<protein>
    <recommendedName>
        <fullName evidence="5">Tripartite tricarboxylate transporter substrate binding protein</fullName>
    </recommendedName>
</protein>
<dbReference type="SUPFAM" id="SSF53850">
    <property type="entry name" value="Periplasmic binding protein-like II"/>
    <property type="match status" value="1"/>
</dbReference>
<keyword evidence="4" id="KW-1185">Reference proteome</keyword>
<dbReference type="AlphaFoldDB" id="A0A225MQC4"/>
<evidence type="ECO:0000313" key="4">
    <source>
        <dbReference type="Proteomes" id="UP000214603"/>
    </source>
</evidence>
<dbReference type="PANTHER" id="PTHR42928:SF5">
    <property type="entry name" value="BLR1237 PROTEIN"/>
    <property type="match status" value="1"/>
</dbReference>
<dbReference type="CDD" id="cd13578">
    <property type="entry name" value="PBP2_Bug27"/>
    <property type="match status" value="1"/>
</dbReference>
<name>A0A225MQC4_9BURK</name>
<organism evidence="3 4">
    <name type="scientific">Candidimonas nitroreducens</name>
    <dbReference type="NCBI Taxonomy" id="683354"/>
    <lineage>
        <taxon>Bacteria</taxon>
        <taxon>Pseudomonadati</taxon>
        <taxon>Pseudomonadota</taxon>
        <taxon>Betaproteobacteria</taxon>
        <taxon>Burkholderiales</taxon>
        <taxon>Alcaligenaceae</taxon>
        <taxon>Candidimonas</taxon>
    </lineage>
</organism>
<feature type="chain" id="PRO_5012488627" description="Tripartite tricarboxylate transporter substrate binding protein" evidence="2">
    <location>
        <begin position="45"/>
        <end position="345"/>
    </location>
</feature>
<evidence type="ECO:0008006" key="5">
    <source>
        <dbReference type="Google" id="ProtNLM"/>
    </source>
</evidence>
<keyword evidence="2" id="KW-0732">Signal</keyword>
<evidence type="ECO:0000256" key="2">
    <source>
        <dbReference type="SAM" id="SignalP"/>
    </source>
</evidence>
<dbReference type="PIRSF" id="PIRSF017082">
    <property type="entry name" value="YflP"/>
    <property type="match status" value="1"/>
</dbReference>
<dbReference type="EMBL" id="NJIH01000003">
    <property type="protein sequence ID" value="OWT63506.1"/>
    <property type="molecule type" value="Genomic_DNA"/>
</dbReference>
<dbReference type="PANTHER" id="PTHR42928">
    <property type="entry name" value="TRICARBOXYLATE-BINDING PROTEIN"/>
    <property type="match status" value="1"/>
</dbReference>
<evidence type="ECO:0000313" key="3">
    <source>
        <dbReference type="EMBL" id="OWT63506.1"/>
    </source>
</evidence>
<dbReference type="Gene3D" id="3.40.190.150">
    <property type="entry name" value="Bordetella uptake gene, domain 1"/>
    <property type="match status" value="1"/>
</dbReference>
<proteinExistence type="inferred from homology"/>
<gene>
    <name evidence="3" type="ORF">CEY11_04020</name>
</gene>
<accession>A0A225MQC4</accession>
<dbReference type="Gene3D" id="3.40.190.10">
    <property type="entry name" value="Periplasmic binding protein-like II"/>
    <property type="match status" value="1"/>
</dbReference>
<dbReference type="InterPro" id="IPR042100">
    <property type="entry name" value="Bug_dom1"/>
</dbReference>
<dbReference type="Proteomes" id="UP000214603">
    <property type="component" value="Unassembled WGS sequence"/>
</dbReference>
<feature type="signal peptide" evidence="2">
    <location>
        <begin position="1"/>
        <end position="44"/>
    </location>
</feature>
<dbReference type="InterPro" id="IPR005064">
    <property type="entry name" value="BUG"/>
</dbReference>
<comment type="similarity">
    <text evidence="1">Belongs to the UPF0065 (bug) family.</text>
</comment>
<dbReference type="Pfam" id="PF03401">
    <property type="entry name" value="TctC"/>
    <property type="match status" value="1"/>
</dbReference>
<reference evidence="4" key="1">
    <citation type="submission" date="2017-06" db="EMBL/GenBank/DDBJ databases">
        <title>Herbaspirillum phytohormonus sp. nov., isolated from the root nodule of Robinia pseudoacacia in lead-zinc mine.</title>
        <authorList>
            <person name="Fan M."/>
            <person name="Lin Y."/>
        </authorList>
    </citation>
    <scope>NUCLEOTIDE SEQUENCE [LARGE SCALE GENOMIC DNA]</scope>
    <source>
        <strain evidence="4">SC-089</strain>
    </source>
</reference>
<sequence length="345" mass="36174">MHPLSADANHQPQDRRISTSETLMKLFCSLILALGCLASGGTAAAQGYPDKPIRMIIPAAPGGGVDSAGRILAMRLSDTLGVPVVAENMAGAGTMLASEALARSQPDGYTILMATSSHIVNAAVRKIRRYDAIRDFAAVSLVGSTPDLLVVNSQSSIKSVADLIAAAKKAPGKITFGSSGLGSLSQLEPELLKDAAGIDMLGVPYRGGVPAVMALIGNQVNTLFLGVVALAPQIAANKLRPIAVTSKTRLARFPNVPTMAESGFPDWDTGTWYGVLVPAKTPPAIVALLNKQINDALKQPEVRNKLSAAGIEPQATTAEQFSSLMKSDLAHWQKVVKKLPQLKIN</sequence>
<comment type="caution">
    <text evidence="3">The sequence shown here is derived from an EMBL/GenBank/DDBJ whole genome shotgun (WGS) entry which is preliminary data.</text>
</comment>
<evidence type="ECO:0000256" key="1">
    <source>
        <dbReference type="ARBA" id="ARBA00006987"/>
    </source>
</evidence>